<dbReference type="InterPro" id="IPR018044">
    <property type="entry name" value="Peptidase_S11"/>
</dbReference>
<dbReference type="EMBL" id="DWUU01000023">
    <property type="protein sequence ID" value="HJD42071.1"/>
    <property type="molecule type" value="Genomic_DNA"/>
</dbReference>
<proteinExistence type="inferred from homology"/>
<dbReference type="GO" id="GO:0008360">
    <property type="term" value="P:regulation of cell shape"/>
    <property type="evidence" value="ECO:0007669"/>
    <property type="project" value="UniProtKB-KW"/>
</dbReference>
<keyword evidence="5" id="KW-0573">Peptidoglycan synthesis</keyword>
<evidence type="ECO:0000313" key="15">
    <source>
        <dbReference type="Proteomes" id="UP000823909"/>
    </source>
</evidence>
<keyword evidence="2 12" id="KW-0732">Signal</keyword>
<evidence type="ECO:0000256" key="8">
    <source>
        <dbReference type="PIRSR" id="PIRSR618044-2"/>
    </source>
</evidence>
<feature type="active site" description="Proton acceptor" evidence="7">
    <location>
        <position position="119"/>
    </location>
</feature>
<evidence type="ECO:0000259" key="13">
    <source>
        <dbReference type="Pfam" id="PF00768"/>
    </source>
</evidence>
<feature type="active site" evidence="7">
    <location>
        <position position="174"/>
    </location>
</feature>
<keyword evidence="4" id="KW-0133">Cell shape</keyword>
<dbReference type="SUPFAM" id="SSF56601">
    <property type="entry name" value="beta-lactamase/transpeptidase-like"/>
    <property type="match status" value="1"/>
</dbReference>
<accession>A0A9D2RES9</accession>
<reference evidence="14" key="1">
    <citation type="journal article" date="2021" name="PeerJ">
        <title>Extensive microbial diversity within the chicken gut microbiome revealed by metagenomics and culture.</title>
        <authorList>
            <person name="Gilroy R."/>
            <person name="Ravi A."/>
            <person name="Getino M."/>
            <person name="Pursley I."/>
            <person name="Horton D.L."/>
            <person name="Alikhan N.F."/>
            <person name="Baker D."/>
            <person name="Gharbi K."/>
            <person name="Hall N."/>
            <person name="Watson M."/>
            <person name="Adriaenssens E.M."/>
            <person name="Foster-Nyarko E."/>
            <person name="Jarju S."/>
            <person name="Secka A."/>
            <person name="Antonio M."/>
            <person name="Oren A."/>
            <person name="Chaudhuri R.R."/>
            <person name="La Ragione R."/>
            <person name="Hildebrand F."/>
            <person name="Pallen M.J."/>
        </authorList>
    </citation>
    <scope>NUCLEOTIDE SEQUENCE</scope>
    <source>
        <strain evidence="14">ChiBcec15-3976</strain>
    </source>
</reference>
<name>A0A9D2RES9_9FIRM</name>
<comment type="similarity">
    <text evidence="1 9">Belongs to the peptidase S11 family.</text>
</comment>
<dbReference type="PRINTS" id="PR00725">
    <property type="entry name" value="DADACBPTASE1"/>
</dbReference>
<reference evidence="14" key="2">
    <citation type="submission" date="2021-04" db="EMBL/GenBank/DDBJ databases">
        <authorList>
            <person name="Gilroy R."/>
        </authorList>
    </citation>
    <scope>NUCLEOTIDE SEQUENCE</scope>
    <source>
        <strain evidence="14">ChiBcec15-3976</strain>
    </source>
</reference>
<sequence>MERILKRAAAAVIACAVLLTPAVAYAEPSAQTALPAEESQQQEAPAPINPDAEAGIEGLSYEEALQKSYDTQPETNSIAGWPKGPQVYGCAAIVMDMDSGAVLYGKKVDDKHYPASITKLMTALVALENADMDDEVEFSPASIDILRWDYASIGMKPGEILSLKDAMYGMLLASGNEVAYAIAESVGNKMGIGYDGFIQKMNDRAVELGCTGSNWVNANGLHDDLHYTTAHDMALIASELYKHEEFRTVTQTLNYTIGATNLTDETRAVQQNHKMLWPNHSRYYEYCTGGKTGYTDNSRTTLVTMAENGTLRLAAVVLRDNGNVYDDTRAMFDYVFENFSKVMLKEQAKPEEVRSYTEDGAYVLLPEGIDFSSLEHQISITDEREASGKITFYYEGQNVGSADVTLTPEYIEETTGYTNRMDPSGETEHAQGGQEESGFRLPGWLTAVLIVAAVVLILFALVIIRLQIIRAKRRKRAQMKRRRMRQRQQVQRRPQEQRLRTQRNRKR</sequence>
<feature type="chain" id="PRO_5038373545" evidence="12">
    <location>
        <begin position="27"/>
        <end position="507"/>
    </location>
</feature>
<evidence type="ECO:0000256" key="3">
    <source>
        <dbReference type="ARBA" id="ARBA00022801"/>
    </source>
</evidence>
<feature type="region of interest" description="Disordered" evidence="10">
    <location>
        <begin position="34"/>
        <end position="53"/>
    </location>
</feature>
<evidence type="ECO:0000256" key="7">
    <source>
        <dbReference type="PIRSR" id="PIRSR618044-1"/>
    </source>
</evidence>
<dbReference type="PANTHER" id="PTHR21581">
    <property type="entry name" value="D-ALANYL-D-ALANINE CARBOXYPEPTIDASE"/>
    <property type="match status" value="1"/>
</dbReference>
<dbReference type="InterPro" id="IPR012338">
    <property type="entry name" value="Beta-lactam/transpept-like"/>
</dbReference>
<keyword evidence="11" id="KW-1133">Transmembrane helix</keyword>
<feature type="transmembrane region" description="Helical" evidence="11">
    <location>
        <begin position="444"/>
        <end position="466"/>
    </location>
</feature>
<feature type="region of interest" description="Disordered" evidence="10">
    <location>
        <begin position="416"/>
        <end position="436"/>
    </location>
</feature>
<evidence type="ECO:0000256" key="6">
    <source>
        <dbReference type="ARBA" id="ARBA00023316"/>
    </source>
</evidence>
<dbReference type="Gene3D" id="3.40.710.10">
    <property type="entry name" value="DD-peptidase/beta-lactamase superfamily"/>
    <property type="match status" value="1"/>
</dbReference>
<keyword evidence="6" id="KW-0961">Cell wall biogenesis/degradation</keyword>
<dbReference type="InterPro" id="IPR001967">
    <property type="entry name" value="Peptidase_S11_N"/>
</dbReference>
<keyword evidence="3" id="KW-0378">Hydrolase</keyword>
<dbReference type="GO" id="GO:0006508">
    <property type="term" value="P:proteolysis"/>
    <property type="evidence" value="ECO:0007669"/>
    <property type="project" value="InterPro"/>
</dbReference>
<feature type="domain" description="Peptidase S11 D-alanyl-D-alanine carboxypeptidase A N-terminal" evidence="13">
    <location>
        <begin position="85"/>
        <end position="320"/>
    </location>
</feature>
<keyword evidence="11" id="KW-0472">Membrane</keyword>
<evidence type="ECO:0000256" key="10">
    <source>
        <dbReference type="SAM" id="MobiDB-lite"/>
    </source>
</evidence>
<evidence type="ECO:0000256" key="1">
    <source>
        <dbReference type="ARBA" id="ARBA00007164"/>
    </source>
</evidence>
<dbReference type="GO" id="GO:0071555">
    <property type="term" value="P:cell wall organization"/>
    <property type="evidence" value="ECO:0007669"/>
    <property type="project" value="UniProtKB-KW"/>
</dbReference>
<feature type="signal peptide" evidence="12">
    <location>
        <begin position="1"/>
        <end position="26"/>
    </location>
</feature>
<feature type="binding site" evidence="8">
    <location>
        <position position="291"/>
    </location>
    <ligand>
        <name>substrate</name>
    </ligand>
</feature>
<gene>
    <name evidence="14" type="ORF">H9910_03550</name>
</gene>
<evidence type="ECO:0000256" key="9">
    <source>
        <dbReference type="RuleBase" id="RU004016"/>
    </source>
</evidence>
<evidence type="ECO:0000256" key="5">
    <source>
        <dbReference type="ARBA" id="ARBA00022984"/>
    </source>
</evidence>
<evidence type="ECO:0000256" key="2">
    <source>
        <dbReference type="ARBA" id="ARBA00022729"/>
    </source>
</evidence>
<dbReference type="Proteomes" id="UP000823909">
    <property type="component" value="Unassembled WGS sequence"/>
</dbReference>
<comment type="caution">
    <text evidence="14">The sequence shown here is derived from an EMBL/GenBank/DDBJ whole genome shotgun (WGS) entry which is preliminary data.</text>
</comment>
<evidence type="ECO:0000256" key="11">
    <source>
        <dbReference type="SAM" id="Phobius"/>
    </source>
</evidence>
<keyword evidence="14" id="KW-0121">Carboxypeptidase</keyword>
<dbReference type="GO" id="GO:0009252">
    <property type="term" value="P:peptidoglycan biosynthetic process"/>
    <property type="evidence" value="ECO:0007669"/>
    <property type="project" value="UniProtKB-KW"/>
</dbReference>
<dbReference type="Pfam" id="PF00768">
    <property type="entry name" value="Peptidase_S11"/>
    <property type="match status" value="1"/>
</dbReference>
<feature type="region of interest" description="Disordered" evidence="10">
    <location>
        <begin position="477"/>
        <end position="507"/>
    </location>
</feature>
<evidence type="ECO:0000313" key="14">
    <source>
        <dbReference type="EMBL" id="HJD42071.1"/>
    </source>
</evidence>
<protein>
    <submittedName>
        <fullName evidence="14">D-alanyl-D-alanine carboxypeptidase</fullName>
    </submittedName>
</protein>
<organism evidence="14 15">
    <name type="scientific">Candidatus Mediterraneibacter quadrami</name>
    <dbReference type="NCBI Taxonomy" id="2838684"/>
    <lineage>
        <taxon>Bacteria</taxon>
        <taxon>Bacillati</taxon>
        <taxon>Bacillota</taxon>
        <taxon>Clostridia</taxon>
        <taxon>Lachnospirales</taxon>
        <taxon>Lachnospiraceae</taxon>
        <taxon>Mediterraneibacter</taxon>
    </lineage>
</organism>
<feature type="active site" description="Acyl-ester intermediate" evidence="7">
    <location>
        <position position="116"/>
    </location>
</feature>
<evidence type="ECO:0000256" key="12">
    <source>
        <dbReference type="SAM" id="SignalP"/>
    </source>
</evidence>
<dbReference type="GO" id="GO:0009002">
    <property type="term" value="F:serine-type D-Ala-D-Ala carboxypeptidase activity"/>
    <property type="evidence" value="ECO:0007669"/>
    <property type="project" value="InterPro"/>
</dbReference>
<evidence type="ECO:0000256" key="4">
    <source>
        <dbReference type="ARBA" id="ARBA00022960"/>
    </source>
</evidence>
<keyword evidence="11" id="KW-0812">Transmembrane</keyword>
<dbReference type="PANTHER" id="PTHR21581:SF6">
    <property type="entry name" value="TRAFFICKING PROTEIN PARTICLE COMPLEX SUBUNIT 12"/>
    <property type="match status" value="1"/>
</dbReference>
<keyword evidence="14" id="KW-0645">Protease</keyword>
<feature type="compositionally biased region" description="Basic residues" evidence="10">
    <location>
        <begin position="477"/>
        <end position="486"/>
    </location>
</feature>
<dbReference type="AlphaFoldDB" id="A0A9D2RES9"/>